<dbReference type="InParanoid" id="D8PTW8"/>
<evidence type="ECO:0000313" key="3">
    <source>
        <dbReference type="Proteomes" id="UP000007431"/>
    </source>
</evidence>
<gene>
    <name evidence="2" type="ORF">SCHCODRAFT_255807</name>
</gene>
<feature type="compositionally biased region" description="Polar residues" evidence="1">
    <location>
        <begin position="857"/>
        <end position="867"/>
    </location>
</feature>
<name>D8PTW8_SCHCM</name>
<dbReference type="HOGENOM" id="CLU_272027_0_0_1"/>
<dbReference type="AlphaFoldDB" id="D8PTW8"/>
<dbReference type="Proteomes" id="UP000007431">
    <property type="component" value="Unassembled WGS sequence"/>
</dbReference>
<feature type="region of interest" description="Disordered" evidence="1">
    <location>
        <begin position="809"/>
        <end position="873"/>
    </location>
</feature>
<dbReference type="VEuPathDB" id="FungiDB:SCHCODRAFT_02675049"/>
<reference evidence="2 3" key="1">
    <citation type="journal article" date="2010" name="Nat. Biotechnol.">
        <title>Genome sequence of the model mushroom Schizophyllum commune.</title>
        <authorList>
            <person name="Ohm R.A."/>
            <person name="de Jong J.F."/>
            <person name="Lugones L.G."/>
            <person name="Aerts A."/>
            <person name="Kothe E."/>
            <person name="Stajich J.E."/>
            <person name="de Vries R.P."/>
            <person name="Record E."/>
            <person name="Levasseur A."/>
            <person name="Baker S.E."/>
            <person name="Bartholomew K.A."/>
            <person name="Coutinho P.M."/>
            <person name="Erdmann S."/>
            <person name="Fowler T.J."/>
            <person name="Gathman A.C."/>
            <person name="Lombard V."/>
            <person name="Henrissat B."/>
            <person name="Knabe N."/>
            <person name="Kuees U."/>
            <person name="Lilly W.W."/>
            <person name="Lindquist E."/>
            <person name="Lucas S."/>
            <person name="Magnuson J.K."/>
            <person name="Piumi F."/>
            <person name="Raudaskoski M."/>
            <person name="Salamov A."/>
            <person name="Schmutz J."/>
            <person name="Schwarze F.W.M.R."/>
            <person name="vanKuyk P.A."/>
            <person name="Horton J.S."/>
            <person name="Grigoriev I.V."/>
            <person name="Woesten H.A.B."/>
        </authorList>
    </citation>
    <scope>NUCLEOTIDE SEQUENCE [LARGE SCALE GENOMIC DNA]</scope>
    <source>
        <strain evidence="3">H4-8 / FGSC 9210</strain>
    </source>
</reference>
<feature type="region of interest" description="Disordered" evidence="1">
    <location>
        <begin position="1091"/>
        <end position="1128"/>
    </location>
</feature>
<accession>D8PTW8</accession>
<feature type="region of interest" description="Disordered" evidence="1">
    <location>
        <begin position="327"/>
        <end position="364"/>
    </location>
</feature>
<evidence type="ECO:0000313" key="2">
    <source>
        <dbReference type="EMBL" id="EFJ00657.1"/>
    </source>
</evidence>
<dbReference type="CDD" id="cd22249">
    <property type="entry name" value="UDM1_RNF168_RNF169-like"/>
    <property type="match status" value="1"/>
</dbReference>
<evidence type="ECO:0000256" key="1">
    <source>
        <dbReference type="SAM" id="MobiDB-lite"/>
    </source>
</evidence>
<protein>
    <submittedName>
        <fullName evidence="2">Uncharacterized protein</fullName>
    </submittedName>
</protein>
<dbReference type="eggNOG" id="ENOG502SIB8">
    <property type="taxonomic scope" value="Eukaryota"/>
</dbReference>
<sequence length="1128" mass="126393">MSFRQPLATPVEAHIIDSLSDWDLYSHDVKNILEELRDDPTQVETRVLQNKLEESERCLPHLGRDSRARVVGPFVTDVLQQVMRGSQTCFEPSYARAIYPCQAHLSAVSWLLPHYGRATSMLTYPISLASDTKHTQRRSASITGSRASNAGRDIEAPALLEDDYRCGSEPHCFGRVILHDGESHCSLVTIADARLPNLHAHLLSANHFPTSVPLCLVCVAAEDEIYSVMSSALMQRRAFGLEHPLIGFVVSPSTPRAQLIIGWLEGHPSHPCIHAHVAHAPSTTDSSSLTHGIFDASELRSTWQLMLFLLGLRQKIDMAEDRHRRSALNMDSYQQSPSPAQPRGRSLPPKPSRAASGCSPSMPSIHEDQVDGFWADDKLRKRHAEVCRMQLTVAPITTFVDKHDARSASSVAKDASVEKCDRPTELFTDRCVMFDSYPPMYSNFDYTTPVLAHVMKTLILPRTCKANPLPCDNITDRIETPMDYNFETQCLVYDVRESGVFRKLDVEQAELWYQYHHELALAKVLRKYCGMPPLLPLDSPEADGNRASARSVLTGGLRNTLHASVKVENLPEDSIEMEARHEWDSVIMEYCSSKPTAPIAESGYRLHTRMERRTPLCRNILLDAVMSPTTDLREINHYQAFADVYKSRNGFIKLGFRMPENSASISEAILNSKDRIALGELIGGASDVLDNYKTTVFNNIDRESRWRADSSHRYEHDAASEHALFARATCDFDYAICDGLVFAEVEHVFEDTDSALKDDLLAFGIVGMAEETQQTREESEIDVVSAPEAALPASARQIVQHIHRIARARQATPTDTTTERPSPAVATSVPLHDASPVTKAKTLTGDKPPARFPATPRTGSPAPNQPRSMPPLTRNWKSVCLPVLYREYKRGRVHPLQGANQARIYLTSASHYYAALDMYDVPVFALATVGGKGRLLCGWAEKVSPPDPRNPDDANKDPASIALSSCLAITVRHHIVDTNCPEWDLSNSSDAIDFASFLTLLRTTHIPRVVEKFNKRRAQFVADWRDPAKRSRFEWTMAHQRQSQYYKDIKAKLGSEDKDMYEKLEKERMLILKQNDERRKQKAELAAKLEEVNRQASREKEALAARTQQQAAERDARQARRSASAGPA</sequence>
<keyword evidence="3" id="KW-1185">Reference proteome</keyword>
<proteinExistence type="predicted"/>
<feature type="compositionally biased region" description="Polar residues" evidence="1">
    <location>
        <begin position="329"/>
        <end position="338"/>
    </location>
</feature>
<feature type="compositionally biased region" description="Basic and acidic residues" evidence="1">
    <location>
        <begin position="1091"/>
        <end position="1103"/>
    </location>
</feature>
<feature type="compositionally biased region" description="Polar residues" evidence="1">
    <location>
        <begin position="811"/>
        <end position="820"/>
    </location>
</feature>
<organism evidence="3">
    <name type="scientific">Schizophyllum commune (strain H4-8 / FGSC 9210)</name>
    <name type="common">Split gill fungus</name>
    <dbReference type="NCBI Taxonomy" id="578458"/>
    <lineage>
        <taxon>Eukaryota</taxon>
        <taxon>Fungi</taxon>
        <taxon>Dikarya</taxon>
        <taxon>Basidiomycota</taxon>
        <taxon>Agaricomycotina</taxon>
        <taxon>Agaricomycetes</taxon>
        <taxon>Agaricomycetidae</taxon>
        <taxon>Agaricales</taxon>
        <taxon>Schizophyllaceae</taxon>
        <taxon>Schizophyllum</taxon>
    </lineage>
</organism>
<dbReference type="EMBL" id="GL377303">
    <property type="protein sequence ID" value="EFJ00657.1"/>
    <property type="molecule type" value="Genomic_DNA"/>
</dbReference>